<name>A0A1S7UAK6_9HYPH</name>
<sequence>MLLKLREGSWDYPLFACGDLRECGRADLAQNRHPIFDLGQTSLTILHAIHGDQALKANAHQAVGRARAFADDGLPNMVDPRGQQSGGEHISPLSLDDLAIEGELDGLLYSMQPVEHGTSGRKRLTDRPQAFPQQSAVPR</sequence>
<feature type="region of interest" description="Disordered" evidence="1">
    <location>
        <begin position="111"/>
        <end position="139"/>
    </location>
</feature>
<evidence type="ECO:0000313" key="2">
    <source>
        <dbReference type="EMBL" id="CVI63943.1"/>
    </source>
</evidence>
<proteinExistence type="predicted"/>
<dbReference type="AlphaFoldDB" id="A0A1S7UAK6"/>
<gene>
    <name evidence="2" type="ORF">AGR7A_pAt30041</name>
</gene>
<dbReference type="EMBL" id="FCNP01000050">
    <property type="protein sequence ID" value="CVI63943.1"/>
    <property type="molecule type" value="Genomic_DNA"/>
</dbReference>
<organism evidence="2 3">
    <name type="scientific">Agrobacterium deltaense NCPPB 1641</name>
    <dbReference type="NCBI Taxonomy" id="1183425"/>
    <lineage>
        <taxon>Bacteria</taxon>
        <taxon>Pseudomonadati</taxon>
        <taxon>Pseudomonadota</taxon>
        <taxon>Alphaproteobacteria</taxon>
        <taxon>Hyphomicrobiales</taxon>
        <taxon>Rhizobiaceae</taxon>
        <taxon>Rhizobium/Agrobacterium group</taxon>
        <taxon>Agrobacterium</taxon>
    </lineage>
</organism>
<accession>A0A1S7UAK6</accession>
<dbReference type="Proteomes" id="UP000192140">
    <property type="component" value="Unassembled WGS sequence"/>
</dbReference>
<reference evidence="2" key="1">
    <citation type="submission" date="2016-01" db="EMBL/GenBank/DDBJ databases">
        <authorList>
            <person name="Regsiter A."/>
            <person name="william w."/>
        </authorList>
    </citation>
    <scope>NUCLEOTIDE SEQUENCE</scope>
    <source>
        <strain evidence="2">NCPPB 1641</strain>
    </source>
</reference>
<evidence type="ECO:0000256" key="1">
    <source>
        <dbReference type="SAM" id="MobiDB-lite"/>
    </source>
</evidence>
<protein>
    <submittedName>
        <fullName evidence="2">Uncharacterized protein</fullName>
    </submittedName>
</protein>
<comment type="caution">
    <text evidence="2">The sequence shown here is derived from an EMBL/GenBank/DDBJ whole genome shotgun (WGS) entry which is preliminary data.</text>
</comment>
<evidence type="ECO:0000313" key="3">
    <source>
        <dbReference type="Proteomes" id="UP000192140"/>
    </source>
</evidence>
<keyword evidence="3" id="KW-1185">Reference proteome</keyword>
<feature type="region of interest" description="Disordered" evidence="1">
    <location>
        <begin position="72"/>
        <end position="92"/>
    </location>
</feature>